<keyword evidence="3" id="KW-1185">Reference proteome</keyword>
<feature type="domain" description="CHK kinase-like" evidence="1">
    <location>
        <begin position="143"/>
        <end position="280"/>
    </location>
</feature>
<protein>
    <recommendedName>
        <fullName evidence="1">CHK kinase-like domain-containing protein</fullName>
    </recommendedName>
</protein>
<sequence>MPENNIEINGNHTLSNNKSHELITDELVKNGLQKDKGKNAELLSWEVKDFTNKGDGYTSFVTSVTVKYRKEGIQGDTSYVLKLNPLRPPGPMTEFMSVMFPREKEILTDALEAMSKHLGKLGLDPIRTPRIFASCLEKEKEALLLENLRTQGFQMHDRRKGQDYHHALLVMEELGRFHASSLLLQESIAPKTFAEHFEYFEEPWFDINNETSKMMTVMLESQAVSAIDCLNKFPKYEKCIKWLEANKQNMGRYFIEGFKSTKPPFEVLVHGDPHTNNMLF</sequence>
<dbReference type="EMBL" id="SEYY01004005">
    <property type="protein sequence ID" value="KAB7503994.1"/>
    <property type="molecule type" value="Genomic_DNA"/>
</dbReference>
<proteinExistence type="predicted"/>
<dbReference type="PANTHER" id="PTHR11012:SF56">
    <property type="entry name" value="CHK KINASE-LIKE DOMAIN-CONTAINING PROTEIN-RELATED"/>
    <property type="match status" value="1"/>
</dbReference>
<feature type="non-terminal residue" evidence="2">
    <location>
        <position position="280"/>
    </location>
</feature>
<dbReference type="InterPro" id="IPR004119">
    <property type="entry name" value="EcKL"/>
</dbReference>
<dbReference type="Proteomes" id="UP000326759">
    <property type="component" value="Unassembled WGS sequence"/>
</dbReference>
<comment type="caution">
    <text evidence="2">The sequence shown here is derived from an EMBL/GenBank/DDBJ whole genome shotgun (WGS) entry which is preliminary data.</text>
</comment>
<dbReference type="AlphaFoldDB" id="A0A5N5TBG6"/>
<dbReference type="Pfam" id="PF02958">
    <property type="entry name" value="EcKL"/>
    <property type="match status" value="1"/>
</dbReference>
<dbReference type="SUPFAM" id="SSF56112">
    <property type="entry name" value="Protein kinase-like (PK-like)"/>
    <property type="match status" value="1"/>
</dbReference>
<gene>
    <name evidence="2" type="ORF">Anas_14415</name>
</gene>
<reference evidence="2 3" key="1">
    <citation type="journal article" date="2019" name="PLoS Biol.">
        <title>Sex chromosomes control vertical transmission of feminizing Wolbachia symbionts in an isopod.</title>
        <authorList>
            <person name="Becking T."/>
            <person name="Chebbi M.A."/>
            <person name="Giraud I."/>
            <person name="Moumen B."/>
            <person name="Laverre T."/>
            <person name="Caubet Y."/>
            <person name="Peccoud J."/>
            <person name="Gilbert C."/>
            <person name="Cordaux R."/>
        </authorList>
    </citation>
    <scope>NUCLEOTIDE SEQUENCE [LARGE SCALE GENOMIC DNA]</scope>
    <source>
        <strain evidence="2">ANa2</strain>
        <tissue evidence="2">Whole body excluding digestive tract and cuticle</tissue>
    </source>
</reference>
<dbReference type="SMART" id="SM00587">
    <property type="entry name" value="CHK"/>
    <property type="match status" value="1"/>
</dbReference>
<name>A0A5N5TBG6_9CRUS</name>
<evidence type="ECO:0000313" key="3">
    <source>
        <dbReference type="Proteomes" id="UP000326759"/>
    </source>
</evidence>
<dbReference type="OrthoDB" id="6354636at2759"/>
<dbReference type="PANTHER" id="PTHR11012">
    <property type="entry name" value="PROTEIN KINASE-LIKE DOMAIN-CONTAINING"/>
    <property type="match status" value="1"/>
</dbReference>
<organism evidence="2 3">
    <name type="scientific">Armadillidium nasatum</name>
    <dbReference type="NCBI Taxonomy" id="96803"/>
    <lineage>
        <taxon>Eukaryota</taxon>
        <taxon>Metazoa</taxon>
        <taxon>Ecdysozoa</taxon>
        <taxon>Arthropoda</taxon>
        <taxon>Crustacea</taxon>
        <taxon>Multicrustacea</taxon>
        <taxon>Malacostraca</taxon>
        <taxon>Eumalacostraca</taxon>
        <taxon>Peracarida</taxon>
        <taxon>Isopoda</taxon>
        <taxon>Oniscidea</taxon>
        <taxon>Crinocheta</taxon>
        <taxon>Armadillidiidae</taxon>
        <taxon>Armadillidium</taxon>
    </lineage>
</organism>
<accession>A0A5N5TBG6</accession>
<evidence type="ECO:0000259" key="1">
    <source>
        <dbReference type="SMART" id="SM00587"/>
    </source>
</evidence>
<dbReference type="InterPro" id="IPR015897">
    <property type="entry name" value="CHK_kinase-like"/>
</dbReference>
<dbReference type="InterPro" id="IPR011009">
    <property type="entry name" value="Kinase-like_dom_sf"/>
</dbReference>
<evidence type="ECO:0000313" key="2">
    <source>
        <dbReference type="EMBL" id="KAB7503994.1"/>
    </source>
</evidence>